<protein>
    <submittedName>
        <fullName evidence="2">Uncharacterized protein</fullName>
    </submittedName>
</protein>
<dbReference type="RefSeq" id="WP_089884297.1">
    <property type="nucleotide sequence ID" value="NZ_FNGV01000001.1"/>
</dbReference>
<dbReference type="Proteomes" id="UP000199440">
    <property type="component" value="Unassembled WGS sequence"/>
</dbReference>
<feature type="transmembrane region" description="Helical" evidence="1">
    <location>
        <begin position="39"/>
        <end position="57"/>
    </location>
</feature>
<dbReference type="OrthoDB" id="840428at2"/>
<accession>A0A1G9IHP9</accession>
<feature type="transmembrane region" description="Helical" evidence="1">
    <location>
        <begin position="69"/>
        <end position="91"/>
    </location>
</feature>
<reference evidence="3" key="1">
    <citation type="submission" date="2016-10" db="EMBL/GenBank/DDBJ databases">
        <authorList>
            <person name="Varghese N."/>
            <person name="Submissions S."/>
        </authorList>
    </citation>
    <scope>NUCLEOTIDE SEQUENCE [LARGE SCALE GENOMIC DNA]</scope>
    <source>
        <strain evidence="3">DSM 19886</strain>
    </source>
</reference>
<gene>
    <name evidence="2" type="ORF">SAMN04488514_101146</name>
</gene>
<keyword evidence="1" id="KW-0472">Membrane</keyword>
<evidence type="ECO:0000313" key="2">
    <source>
        <dbReference type="EMBL" id="SDL24758.1"/>
    </source>
</evidence>
<dbReference type="STRING" id="192904.SAMN04488514_101146"/>
<dbReference type="Pfam" id="PF17329">
    <property type="entry name" value="DUF5367"/>
    <property type="match status" value="1"/>
</dbReference>
<dbReference type="AlphaFoldDB" id="A0A1G9IHP9"/>
<keyword evidence="3" id="KW-1185">Reference proteome</keyword>
<keyword evidence="1" id="KW-0812">Transmembrane</keyword>
<evidence type="ECO:0000256" key="1">
    <source>
        <dbReference type="SAM" id="Phobius"/>
    </source>
</evidence>
<name>A0A1G9IHP9_9FLAO</name>
<evidence type="ECO:0000313" key="3">
    <source>
        <dbReference type="Proteomes" id="UP000199440"/>
    </source>
</evidence>
<keyword evidence="1" id="KW-1133">Transmembrane helix</keyword>
<sequence length="133" mass="15167">MKIKRAIVLGILIWSIGILLYSISYNVPLLENPETQANLALFVAVIPLVWFGCWFYYKKDSQTHGYRVGQTLLLTAVTLDALITVPFFVIPKGGSHYSFFTDLGFWMIAIEFLLVATLYWYARVNPQINASKQ</sequence>
<dbReference type="EMBL" id="FNGV01000001">
    <property type="protein sequence ID" value="SDL24758.1"/>
    <property type="molecule type" value="Genomic_DNA"/>
</dbReference>
<dbReference type="InterPro" id="IPR020509">
    <property type="entry name" value="Uncharacterised_YnzE"/>
</dbReference>
<feature type="transmembrane region" description="Helical" evidence="1">
    <location>
        <begin position="7"/>
        <end position="27"/>
    </location>
</feature>
<proteinExistence type="predicted"/>
<organism evidence="2 3">
    <name type="scientific">Kriegella aquimaris</name>
    <dbReference type="NCBI Taxonomy" id="192904"/>
    <lineage>
        <taxon>Bacteria</taxon>
        <taxon>Pseudomonadati</taxon>
        <taxon>Bacteroidota</taxon>
        <taxon>Flavobacteriia</taxon>
        <taxon>Flavobacteriales</taxon>
        <taxon>Flavobacteriaceae</taxon>
        <taxon>Kriegella</taxon>
    </lineage>
</organism>
<feature type="transmembrane region" description="Helical" evidence="1">
    <location>
        <begin position="103"/>
        <end position="122"/>
    </location>
</feature>